<protein>
    <recommendedName>
        <fullName evidence="4">Carbohydrate sulfotransferase</fullName>
    </recommendedName>
</protein>
<dbReference type="OrthoDB" id="432792at2759"/>
<reference evidence="2 3" key="1">
    <citation type="journal article" date="2017" name="PLoS Biol.">
        <title>The sea cucumber genome provides insights into morphological evolution and visceral regeneration.</title>
        <authorList>
            <person name="Zhang X."/>
            <person name="Sun L."/>
            <person name="Yuan J."/>
            <person name="Sun Y."/>
            <person name="Gao Y."/>
            <person name="Zhang L."/>
            <person name="Li S."/>
            <person name="Dai H."/>
            <person name="Hamel J.F."/>
            <person name="Liu C."/>
            <person name="Yu Y."/>
            <person name="Liu S."/>
            <person name="Lin W."/>
            <person name="Guo K."/>
            <person name="Jin S."/>
            <person name="Xu P."/>
            <person name="Storey K.B."/>
            <person name="Huan P."/>
            <person name="Zhang T."/>
            <person name="Zhou Y."/>
            <person name="Zhang J."/>
            <person name="Lin C."/>
            <person name="Li X."/>
            <person name="Xing L."/>
            <person name="Huo D."/>
            <person name="Sun M."/>
            <person name="Wang L."/>
            <person name="Mercier A."/>
            <person name="Li F."/>
            <person name="Yang H."/>
            <person name="Xiang J."/>
        </authorList>
    </citation>
    <scope>NUCLEOTIDE SEQUENCE [LARGE SCALE GENOMIC DNA]</scope>
    <source>
        <strain evidence="2">Shaxun</strain>
        <tissue evidence="2">Muscle</tissue>
    </source>
</reference>
<dbReference type="AlphaFoldDB" id="A0A2G8JF90"/>
<dbReference type="EMBL" id="MRZV01002198">
    <property type="protein sequence ID" value="PIK34369.1"/>
    <property type="molecule type" value="Genomic_DNA"/>
</dbReference>
<gene>
    <name evidence="2" type="ORF">BSL78_28808</name>
</gene>
<dbReference type="InterPro" id="IPR005331">
    <property type="entry name" value="Sulfotransferase"/>
</dbReference>
<evidence type="ECO:0000313" key="3">
    <source>
        <dbReference type="Proteomes" id="UP000230750"/>
    </source>
</evidence>
<dbReference type="Gene3D" id="3.40.50.300">
    <property type="entry name" value="P-loop containing nucleotide triphosphate hydrolases"/>
    <property type="match status" value="1"/>
</dbReference>
<feature type="chain" id="PRO_5013654643" description="Carbohydrate sulfotransferase" evidence="1">
    <location>
        <begin position="24"/>
        <end position="285"/>
    </location>
</feature>
<feature type="signal peptide" evidence="1">
    <location>
        <begin position="1"/>
        <end position="23"/>
    </location>
</feature>
<accession>A0A2G8JF90</accession>
<dbReference type="GO" id="GO:0008146">
    <property type="term" value="F:sulfotransferase activity"/>
    <property type="evidence" value="ECO:0007669"/>
    <property type="project" value="InterPro"/>
</dbReference>
<name>A0A2G8JF90_STIJA</name>
<dbReference type="Pfam" id="PF03567">
    <property type="entry name" value="Sulfotransfer_2"/>
    <property type="match status" value="1"/>
</dbReference>
<evidence type="ECO:0008006" key="4">
    <source>
        <dbReference type="Google" id="ProtNLM"/>
    </source>
</evidence>
<evidence type="ECO:0000256" key="1">
    <source>
        <dbReference type="SAM" id="SignalP"/>
    </source>
</evidence>
<dbReference type="InterPro" id="IPR027417">
    <property type="entry name" value="P-loop_NTPase"/>
</dbReference>
<organism evidence="2 3">
    <name type="scientific">Stichopus japonicus</name>
    <name type="common">Sea cucumber</name>
    <dbReference type="NCBI Taxonomy" id="307972"/>
    <lineage>
        <taxon>Eukaryota</taxon>
        <taxon>Metazoa</taxon>
        <taxon>Echinodermata</taxon>
        <taxon>Eleutherozoa</taxon>
        <taxon>Echinozoa</taxon>
        <taxon>Holothuroidea</taxon>
        <taxon>Aspidochirotacea</taxon>
        <taxon>Aspidochirotida</taxon>
        <taxon>Stichopodidae</taxon>
        <taxon>Apostichopus</taxon>
    </lineage>
</organism>
<keyword evidence="3" id="KW-1185">Reference proteome</keyword>
<dbReference type="Proteomes" id="UP000230750">
    <property type="component" value="Unassembled WGS sequence"/>
</dbReference>
<dbReference type="GO" id="GO:0016020">
    <property type="term" value="C:membrane"/>
    <property type="evidence" value="ECO:0007669"/>
    <property type="project" value="InterPro"/>
</dbReference>
<comment type="caution">
    <text evidence="2">The sequence shown here is derived from an EMBL/GenBank/DDBJ whole genome shotgun (WGS) entry which is preliminary data.</text>
</comment>
<proteinExistence type="predicted"/>
<keyword evidence="1" id="KW-0732">Signal</keyword>
<evidence type="ECO:0000313" key="2">
    <source>
        <dbReference type="EMBL" id="PIK34369.1"/>
    </source>
</evidence>
<sequence length="285" mass="32718">MLLMESIFTSGIILFLLYKDVSVVRNSSPATFCSRKVDGNGYSVSTRIIASEVTQSDKNVHEYSKQNEDVDYMSDCPTGWFLSVSNQTTVGNPPSQRCQNDNDVNDWICAPGWVKLQHDPFCQREEQLAELRRNFAPVGPDFSQVSEKFKLLFIHIPQAGGLLIERSFLFDDKRELLNGHYLGGHYSINDFDSELVKSYHKFCVVRHPCSRLFSVWKYLSQRQGNENDDQWVDEHFDETTSFSFNAFIKKTLQPEGDVDVETETHLKSQINLLFDDQVISDSIKC</sequence>